<reference evidence="1" key="2">
    <citation type="submission" date="2021-01" db="EMBL/GenBank/DDBJ databases">
        <authorList>
            <person name="Schikora-Tamarit M.A."/>
        </authorList>
    </citation>
    <scope>NUCLEOTIDE SEQUENCE</scope>
    <source>
        <strain evidence="1">NCAIM Y.01608</strain>
    </source>
</reference>
<sequence length="240" mass="26891">MSGALPSSLENFRGSVDIKQLLFVAELRIFARNVQSAGNNNSGSSALLISVGENSQARSSTRTEVNDVGGLEFGGHFPVHSQESDKLDQSGSDGSGVISEIRAVVSIIDWHFQVRSIKFEIRLLKVFFDFWRCWSKQMRVEWRHNRQKSRGEFEFSFAVRNTGLLKPRRCLGLSEVQIETVQRFWWTGDNQISGTVNQGNANLLGLGQMLVGLVDKLGDLFVGEVSDGEHRTWSAFTVFF</sequence>
<accession>A0A9P8PR06</accession>
<dbReference type="AlphaFoldDB" id="A0A9P8PR06"/>
<dbReference type="Proteomes" id="UP000788993">
    <property type="component" value="Unassembled WGS sequence"/>
</dbReference>
<organism evidence="1 2">
    <name type="scientific">Ogataea polymorpha</name>
    <dbReference type="NCBI Taxonomy" id="460523"/>
    <lineage>
        <taxon>Eukaryota</taxon>
        <taxon>Fungi</taxon>
        <taxon>Dikarya</taxon>
        <taxon>Ascomycota</taxon>
        <taxon>Saccharomycotina</taxon>
        <taxon>Pichiomycetes</taxon>
        <taxon>Pichiales</taxon>
        <taxon>Pichiaceae</taxon>
        <taxon>Ogataea</taxon>
    </lineage>
</organism>
<keyword evidence="2" id="KW-1185">Reference proteome</keyword>
<proteinExistence type="predicted"/>
<gene>
    <name evidence="1" type="ORF">OGATHE_001135</name>
</gene>
<dbReference type="EMBL" id="JAEUBD010000146">
    <property type="protein sequence ID" value="KAH3676646.1"/>
    <property type="molecule type" value="Genomic_DNA"/>
</dbReference>
<name>A0A9P8PR06_9ASCO</name>
<protein>
    <submittedName>
        <fullName evidence="1">Uncharacterized protein</fullName>
    </submittedName>
</protein>
<evidence type="ECO:0000313" key="1">
    <source>
        <dbReference type="EMBL" id="KAH3676646.1"/>
    </source>
</evidence>
<reference evidence="1" key="1">
    <citation type="journal article" date="2021" name="Open Biol.">
        <title>Shared evolutionary footprints suggest mitochondrial oxidative damage underlies multiple complex I losses in fungi.</title>
        <authorList>
            <person name="Schikora-Tamarit M.A."/>
            <person name="Marcet-Houben M."/>
            <person name="Nosek J."/>
            <person name="Gabaldon T."/>
        </authorList>
    </citation>
    <scope>NUCLEOTIDE SEQUENCE</scope>
    <source>
        <strain evidence="1">NCAIM Y.01608</strain>
    </source>
</reference>
<comment type="caution">
    <text evidence="1">The sequence shown here is derived from an EMBL/GenBank/DDBJ whole genome shotgun (WGS) entry which is preliminary data.</text>
</comment>
<evidence type="ECO:0000313" key="2">
    <source>
        <dbReference type="Proteomes" id="UP000788993"/>
    </source>
</evidence>